<sequence>MAGASFASLAHRAARREASVMVEKQVNGPAPLAIHHLGDQVLRQPARRVSRVDHGIRQLCRDMLRSMYSAQGIGLAATQVGVHKQVLVIDLDPETPSTPPLVLINPEITAYGASVDSREEGCLSIPGVYLHVVRPTVVEVKFMDELGRNQRRKADGLLGRCIQHEMDHLSGILFVDRVRDAEALERELDHHGLVSSAVHAVV</sequence>
<keyword evidence="3" id="KW-0378">Hydrolase</keyword>
<dbReference type="InterPro" id="IPR023635">
    <property type="entry name" value="Peptide_deformylase"/>
</dbReference>
<evidence type="ECO:0000256" key="3">
    <source>
        <dbReference type="HAMAP-Rule" id="MF_00163"/>
    </source>
</evidence>
<gene>
    <name evidence="3" type="primary">def</name>
    <name evidence="4" type="ORF">TE42_00845</name>
</gene>
<dbReference type="InterPro" id="IPR036821">
    <property type="entry name" value="Peptide_deformylase_sf"/>
</dbReference>
<reference evidence="4 5" key="1">
    <citation type="submission" date="2015-01" db="EMBL/GenBank/DDBJ databases">
        <title>Lifestyle Evolution in Cyanobacterial Symbionts of Sponges.</title>
        <authorList>
            <person name="Burgsdorf I."/>
            <person name="Slaby B.M."/>
            <person name="Handley K.M."/>
            <person name="Haber M."/>
            <person name="Blom J."/>
            <person name="Marshall C.W."/>
            <person name="Gilbert J.A."/>
            <person name="Hentschel U."/>
            <person name="Steindler L."/>
        </authorList>
    </citation>
    <scope>NUCLEOTIDE SEQUENCE [LARGE SCALE GENOMIC DNA]</scope>
    <source>
        <strain evidence="4">SP3</strain>
    </source>
</reference>
<dbReference type="NCBIfam" id="TIGR00079">
    <property type="entry name" value="pept_deformyl"/>
    <property type="match status" value="1"/>
</dbReference>
<organism evidence="4 5">
    <name type="scientific">Candidatus Synechococcus spongiarum SP3</name>
    <dbReference type="NCBI Taxonomy" id="1604020"/>
    <lineage>
        <taxon>Bacteria</taxon>
        <taxon>Bacillati</taxon>
        <taxon>Cyanobacteriota</taxon>
        <taxon>Cyanophyceae</taxon>
        <taxon>Synechococcales</taxon>
        <taxon>Synechococcaceae</taxon>
        <taxon>Synechococcus</taxon>
    </lineage>
</organism>
<keyword evidence="3" id="KW-0408">Iron</keyword>
<keyword evidence="2 3" id="KW-0648">Protein biosynthesis</keyword>
<comment type="similarity">
    <text evidence="1 3">Belongs to the polypeptide deformylase family.</text>
</comment>
<evidence type="ECO:0000256" key="2">
    <source>
        <dbReference type="ARBA" id="ARBA00022917"/>
    </source>
</evidence>
<dbReference type="SUPFAM" id="SSF56420">
    <property type="entry name" value="Peptide deformylase"/>
    <property type="match status" value="1"/>
</dbReference>
<dbReference type="HAMAP" id="MF_00163">
    <property type="entry name" value="Pep_deformylase"/>
    <property type="match status" value="1"/>
</dbReference>
<evidence type="ECO:0000256" key="1">
    <source>
        <dbReference type="ARBA" id="ARBA00010759"/>
    </source>
</evidence>
<accession>A0A0G2HNX3</accession>
<protein>
    <recommendedName>
        <fullName evidence="3">Peptide deformylase</fullName>
        <shortName evidence="3">PDF</shortName>
        <ecNumber evidence="3">3.5.1.88</ecNumber>
    </recommendedName>
    <alternativeName>
        <fullName evidence="3">Polypeptide deformylase</fullName>
    </alternativeName>
</protein>
<feature type="binding site" evidence="3">
    <location>
        <position position="168"/>
    </location>
    <ligand>
        <name>Fe cation</name>
        <dbReference type="ChEBI" id="CHEBI:24875"/>
    </ligand>
</feature>
<dbReference type="EC" id="3.5.1.88" evidence="3"/>
<evidence type="ECO:0000313" key="5">
    <source>
        <dbReference type="Proteomes" id="UP000035067"/>
    </source>
</evidence>
<dbReference type="Gene3D" id="3.90.45.10">
    <property type="entry name" value="Peptide deformylase"/>
    <property type="match status" value="1"/>
</dbReference>
<dbReference type="PANTHER" id="PTHR10458:SF22">
    <property type="entry name" value="PEPTIDE DEFORMYLASE"/>
    <property type="match status" value="1"/>
</dbReference>
<dbReference type="GO" id="GO:0042586">
    <property type="term" value="F:peptide deformylase activity"/>
    <property type="evidence" value="ECO:0007669"/>
    <property type="project" value="UniProtKB-UniRule"/>
</dbReference>
<dbReference type="PRINTS" id="PR01576">
    <property type="entry name" value="PDEFORMYLASE"/>
</dbReference>
<feature type="active site" evidence="3">
    <location>
        <position position="165"/>
    </location>
</feature>
<comment type="function">
    <text evidence="3">Removes the formyl group from the N-terminal Met of newly synthesized proteins. Requires at least a dipeptide for an efficient rate of reaction. N-terminal L-methionine is a prerequisite for activity but the enzyme has broad specificity at other positions.</text>
</comment>
<dbReference type="GO" id="GO:0006412">
    <property type="term" value="P:translation"/>
    <property type="evidence" value="ECO:0007669"/>
    <property type="project" value="UniProtKB-UniRule"/>
</dbReference>
<dbReference type="Pfam" id="PF01327">
    <property type="entry name" value="Pep_deformylase"/>
    <property type="match status" value="1"/>
</dbReference>
<dbReference type="AlphaFoldDB" id="A0A0G2HNX3"/>
<proteinExistence type="inferred from homology"/>
<evidence type="ECO:0000313" key="4">
    <source>
        <dbReference type="EMBL" id="KKZ13356.1"/>
    </source>
</evidence>
<comment type="caution">
    <text evidence="4">The sequence shown here is derived from an EMBL/GenBank/DDBJ whole genome shotgun (WGS) entry which is preliminary data.</text>
</comment>
<comment type="catalytic activity">
    <reaction evidence="3">
        <text>N-terminal N-formyl-L-methionyl-[peptide] + H2O = N-terminal L-methionyl-[peptide] + formate</text>
        <dbReference type="Rhea" id="RHEA:24420"/>
        <dbReference type="Rhea" id="RHEA-COMP:10639"/>
        <dbReference type="Rhea" id="RHEA-COMP:10640"/>
        <dbReference type="ChEBI" id="CHEBI:15377"/>
        <dbReference type="ChEBI" id="CHEBI:15740"/>
        <dbReference type="ChEBI" id="CHEBI:49298"/>
        <dbReference type="ChEBI" id="CHEBI:64731"/>
        <dbReference type="EC" id="3.5.1.88"/>
    </reaction>
</comment>
<feature type="binding site" evidence="3">
    <location>
        <position position="122"/>
    </location>
    <ligand>
        <name>Fe cation</name>
        <dbReference type="ChEBI" id="CHEBI:24875"/>
    </ligand>
</feature>
<dbReference type="Proteomes" id="UP000035067">
    <property type="component" value="Unassembled WGS sequence"/>
</dbReference>
<dbReference type="PIRSF" id="PIRSF004749">
    <property type="entry name" value="Pep_def"/>
    <property type="match status" value="1"/>
</dbReference>
<feature type="binding site" evidence="3">
    <location>
        <position position="164"/>
    </location>
    <ligand>
        <name>Fe cation</name>
        <dbReference type="ChEBI" id="CHEBI:24875"/>
    </ligand>
</feature>
<dbReference type="NCBIfam" id="NF001159">
    <property type="entry name" value="PRK00150.1-3"/>
    <property type="match status" value="1"/>
</dbReference>
<name>A0A0G2HNX3_9SYNE</name>
<keyword evidence="3" id="KW-0479">Metal-binding</keyword>
<dbReference type="EMBL" id="JXQG01000002">
    <property type="protein sequence ID" value="KKZ13356.1"/>
    <property type="molecule type" value="Genomic_DNA"/>
</dbReference>
<dbReference type="GO" id="GO:0046872">
    <property type="term" value="F:metal ion binding"/>
    <property type="evidence" value="ECO:0007669"/>
    <property type="project" value="UniProtKB-KW"/>
</dbReference>
<dbReference type="PANTHER" id="PTHR10458">
    <property type="entry name" value="PEPTIDE DEFORMYLASE"/>
    <property type="match status" value="1"/>
</dbReference>
<dbReference type="CDD" id="cd00487">
    <property type="entry name" value="Pep_deformylase"/>
    <property type="match status" value="1"/>
</dbReference>
<comment type="cofactor">
    <cofactor evidence="3">
        <name>Fe(2+)</name>
        <dbReference type="ChEBI" id="CHEBI:29033"/>
    </cofactor>
    <text evidence="3">Binds 1 Fe(2+) ion.</text>
</comment>
<dbReference type="PATRIC" id="fig|1604020.3.peg.497"/>